<feature type="domain" description="Glycosyltransferase 2-like" evidence="2">
    <location>
        <begin position="6"/>
        <end position="87"/>
    </location>
</feature>
<feature type="repeat" description="TPR" evidence="1">
    <location>
        <begin position="328"/>
        <end position="361"/>
    </location>
</feature>
<dbReference type="PROSITE" id="PS50005">
    <property type="entry name" value="TPR"/>
    <property type="match status" value="1"/>
</dbReference>
<keyword evidence="3" id="KW-0808">Transferase</keyword>
<evidence type="ECO:0000313" key="4">
    <source>
        <dbReference type="Proteomes" id="UP000261812"/>
    </source>
</evidence>
<evidence type="ECO:0000313" key="3">
    <source>
        <dbReference type="EMBL" id="AXY68569.1"/>
    </source>
</evidence>
<name>A0A3B7MD70_9CYAN</name>
<dbReference type="Proteomes" id="UP000261812">
    <property type="component" value="Chromosome"/>
</dbReference>
<dbReference type="SUPFAM" id="SSF53448">
    <property type="entry name" value="Nucleotide-diphospho-sugar transferases"/>
    <property type="match status" value="1"/>
</dbReference>
<dbReference type="KEGG" id="tsq:D3A95_12395"/>
<dbReference type="PANTHER" id="PTHR43630">
    <property type="entry name" value="POLY-BETA-1,6-N-ACETYL-D-GLUCOSAMINE SYNTHASE"/>
    <property type="match status" value="1"/>
</dbReference>
<dbReference type="AlphaFoldDB" id="A0A3B7MD70"/>
<dbReference type="InterPro" id="IPR019734">
    <property type="entry name" value="TPR_rpt"/>
</dbReference>
<dbReference type="PANTHER" id="PTHR43630:SF2">
    <property type="entry name" value="GLYCOSYLTRANSFERASE"/>
    <property type="match status" value="1"/>
</dbReference>
<gene>
    <name evidence="3" type="ORF">D3A95_12395</name>
</gene>
<evidence type="ECO:0000259" key="2">
    <source>
        <dbReference type="Pfam" id="PF00535"/>
    </source>
</evidence>
<dbReference type="Gene3D" id="3.90.550.10">
    <property type="entry name" value="Spore Coat Polysaccharide Biosynthesis Protein SpsA, Chain A"/>
    <property type="match status" value="1"/>
</dbReference>
<evidence type="ECO:0000256" key="1">
    <source>
        <dbReference type="PROSITE-ProRule" id="PRU00339"/>
    </source>
</evidence>
<dbReference type="InterPro" id="IPR001173">
    <property type="entry name" value="Glyco_trans_2-like"/>
</dbReference>
<dbReference type="SMART" id="SM00028">
    <property type="entry name" value="TPR"/>
    <property type="match status" value="2"/>
</dbReference>
<dbReference type="Pfam" id="PF13181">
    <property type="entry name" value="TPR_8"/>
    <property type="match status" value="1"/>
</dbReference>
<reference evidence="4" key="1">
    <citation type="submission" date="2018-09" db="EMBL/GenBank/DDBJ databases">
        <title>Complete genome sequence of thermophilic cyanobacteria strain Thermosynechococcus elongatus PKUAC-SCTE542.</title>
        <authorList>
            <person name="Liang Y."/>
            <person name="Tang J."/>
            <person name="Daroch M."/>
        </authorList>
    </citation>
    <scope>NUCLEOTIDE SEQUENCE [LARGE SCALE GENOMIC DNA]</scope>
    <source>
        <strain evidence="4">E542</strain>
    </source>
</reference>
<dbReference type="InterPro" id="IPR011990">
    <property type="entry name" value="TPR-like_helical_dom_sf"/>
</dbReference>
<dbReference type="Gene3D" id="1.25.40.10">
    <property type="entry name" value="Tetratricopeptide repeat domain"/>
    <property type="match status" value="1"/>
</dbReference>
<dbReference type="EMBL" id="CP032152">
    <property type="protein sequence ID" value="AXY68569.1"/>
    <property type="molecule type" value="Genomic_DNA"/>
</dbReference>
<proteinExistence type="predicted"/>
<dbReference type="RefSeq" id="WP_181495266.1">
    <property type="nucleotide sequence ID" value="NZ_CP032152.1"/>
</dbReference>
<dbReference type="SUPFAM" id="SSF48452">
    <property type="entry name" value="TPR-like"/>
    <property type="match status" value="1"/>
</dbReference>
<dbReference type="Pfam" id="PF00535">
    <property type="entry name" value="Glycos_transf_2"/>
    <property type="match status" value="1"/>
</dbReference>
<sequence length="379" mass="44145">MAPLLSLCMIVKNEAHQLRRCLQSVQPWVDEIIIVDTGSTDETIAIGREFTPHVHSIVWQADFAAARNASLAHASGEWVFYIDADEELVVMDPQWRDQLTAESANTINQWSLLRREQAGERNWSEFWNVRFGRRFPDLHFAGALHEQLSYRERPAVVGQLQGVYLIHHNQQSQERFLAKIRDRNIPILEKMVQQGDRRLQNLVCLGDHYAACGDGDRAQAWYEQALEQIAPAVEQGILPRDTTWLRHLLFWVSYRAFEAKDYETAQYYLSYGLRFFDHYPPLLYVTGLLIFELGLHRGALPYFHRCLDLFEQGTYDRAEPFDRQWMTTQPAYSLGFTYMTLQERDPAIAYFQKTLEFNPDYPPAQMYLQQLLTASANQS</sequence>
<protein>
    <submittedName>
        <fullName evidence="3">Glycosyltransferase</fullName>
    </submittedName>
</protein>
<keyword evidence="4" id="KW-1185">Reference proteome</keyword>
<organism evidence="3 4">
    <name type="scientific">Thermosynechococcus sichuanensis E542</name>
    <dbReference type="NCBI Taxonomy" id="2016101"/>
    <lineage>
        <taxon>Bacteria</taxon>
        <taxon>Bacillati</taxon>
        <taxon>Cyanobacteriota</taxon>
        <taxon>Cyanophyceae</taxon>
        <taxon>Acaryochloridales</taxon>
        <taxon>Thermosynechococcaceae</taxon>
        <taxon>Thermosynechococcus</taxon>
        <taxon>Thermosynechococcus sichuanensis</taxon>
    </lineage>
</organism>
<dbReference type="GO" id="GO:0016740">
    <property type="term" value="F:transferase activity"/>
    <property type="evidence" value="ECO:0007669"/>
    <property type="project" value="UniProtKB-KW"/>
</dbReference>
<keyword evidence="1" id="KW-0802">TPR repeat</keyword>
<dbReference type="CDD" id="cd02511">
    <property type="entry name" value="Beta4Glucosyltransferase"/>
    <property type="match status" value="1"/>
</dbReference>
<dbReference type="InterPro" id="IPR029044">
    <property type="entry name" value="Nucleotide-diphossugar_trans"/>
</dbReference>
<accession>A0A3B7MD70</accession>